<evidence type="ECO:0000313" key="7">
    <source>
        <dbReference type="EMBL" id="VAW87600.1"/>
    </source>
</evidence>
<evidence type="ECO:0000256" key="5">
    <source>
        <dbReference type="ARBA" id="ARBA00022898"/>
    </source>
</evidence>
<dbReference type="PANTHER" id="PTHR46383:SF5">
    <property type="entry name" value="AMINOTRANSFERASE CLASS I_CLASSII DOMAIN-CONTAINING PROTEIN"/>
    <property type="match status" value="1"/>
</dbReference>
<proteinExistence type="inferred from homology"/>
<feature type="domain" description="Aminotransferase class I/classII large" evidence="6">
    <location>
        <begin position="38"/>
        <end position="388"/>
    </location>
</feature>
<keyword evidence="5" id="KW-0663">Pyridoxal phosphate</keyword>
<comment type="similarity">
    <text evidence="2">Belongs to the class-I pyridoxal-phosphate-dependent aminotransferase family.</text>
</comment>
<dbReference type="InterPro" id="IPR015422">
    <property type="entry name" value="PyrdxlP-dep_Trfase_small"/>
</dbReference>
<dbReference type="EMBL" id="UOFQ01000068">
    <property type="protein sequence ID" value="VAW87600.1"/>
    <property type="molecule type" value="Genomic_DNA"/>
</dbReference>
<evidence type="ECO:0000256" key="4">
    <source>
        <dbReference type="ARBA" id="ARBA00022679"/>
    </source>
</evidence>
<evidence type="ECO:0000259" key="6">
    <source>
        <dbReference type="Pfam" id="PF00155"/>
    </source>
</evidence>
<dbReference type="InterPro" id="IPR004839">
    <property type="entry name" value="Aminotransferase_I/II_large"/>
</dbReference>
<dbReference type="EC" id="2.6.1.1" evidence="7"/>
<dbReference type="CDD" id="cd00609">
    <property type="entry name" value="AAT_like"/>
    <property type="match status" value="1"/>
</dbReference>
<reference evidence="7" key="1">
    <citation type="submission" date="2018-06" db="EMBL/GenBank/DDBJ databases">
        <authorList>
            <person name="Zhirakovskaya E."/>
        </authorList>
    </citation>
    <scope>NUCLEOTIDE SEQUENCE</scope>
</reference>
<dbReference type="GO" id="GO:0006520">
    <property type="term" value="P:amino acid metabolic process"/>
    <property type="evidence" value="ECO:0007669"/>
    <property type="project" value="InterPro"/>
</dbReference>
<dbReference type="GO" id="GO:0030170">
    <property type="term" value="F:pyridoxal phosphate binding"/>
    <property type="evidence" value="ECO:0007669"/>
    <property type="project" value="InterPro"/>
</dbReference>
<dbReference type="InterPro" id="IPR050596">
    <property type="entry name" value="AspAT/PAT-like"/>
</dbReference>
<keyword evidence="3 7" id="KW-0032">Aminotransferase</keyword>
<dbReference type="NCBIfam" id="NF004621">
    <property type="entry name" value="PRK05957.1"/>
    <property type="match status" value="1"/>
</dbReference>
<evidence type="ECO:0000256" key="3">
    <source>
        <dbReference type="ARBA" id="ARBA00022576"/>
    </source>
</evidence>
<evidence type="ECO:0000256" key="2">
    <source>
        <dbReference type="ARBA" id="ARBA00007441"/>
    </source>
</evidence>
<dbReference type="InterPro" id="IPR015421">
    <property type="entry name" value="PyrdxlP-dep_Trfase_major"/>
</dbReference>
<dbReference type="GO" id="GO:0004069">
    <property type="term" value="F:L-aspartate:2-oxoglutarate aminotransferase activity"/>
    <property type="evidence" value="ECO:0007669"/>
    <property type="project" value="UniProtKB-EC"/>
</dbReference>
<dbReference type="InterPro" id="IPR015424">
    <property type="entry name" value="PyrdxlP-dep_Trfase"/>
</dbReference>
<evidence type="ECO:0000256" key="1">
    <source>
        <dbReference type="ARBA" id="ARBA00001933"/>
    </source>
</evidence>
<name>A0A3B0ZF05_9ZZZZ</name>
<dbReference type="Pfam" id="PF00155">
    <property type="entry name" value="Aminotran_1_2"/>
    <property type="match status" value="1"/>
</dbReference>
<dbReference type="Gene3D" id="3.90.1150.10">
    <property type="entry name" value="Aspartate Aminotransferase, domain 1"/>
    <property type="match status" value="1"/>
</dbReference>
<keyword evidence="4 7" id="KW-0808">Transferase</keyword>
<protein>
    <submittedName>
        <fullName evidence="7">Aspartate aminotransferase</fullName>
        <ecNumber evidence="7">2.6.1.1</ecNumber>
    </submittedName>
</protein>
<dbReference type="SUPFAM" id="SSF53383">
    <property type="entry name" value="PLP-dependent transferases"/>
    <property type="match status" value="1"/>
</dbReference>
<organism evidence="7">
    <name type="scientific">hydrothermal vent metagenome</name>
    <dbReference type="NCBI Taxonomy" id="652676"/>
    <lineage>
        <taxon>unclassified sequences</taxon>
        <taxon>metagenomes</taxon>
        <taxon>ecological metagenomes</taxon>
    </lineage>
</organism>
<sequence>MPGDNTKGVITPASTRMSAVQAPIIPFVGNLINNNPGTINLGQGIVGYTPPTTVKDAISTFFNEPLNHRYSLVDGIPELKSIIEQKLANENNIPPSSQHALFVTAGSNMAFLQTMLAITDPGDEVIILSPYYFNHEMAIRIADATPIIVATDENYQPLFEAIAATITDKTRAVVTVSPNNPTGAVYSQEMLTAINQLCRSKGIYHINDEAYEYFVFDGAQHLSPASITNSMDHTISLFSLSKTYGMASWRIGYMIAPAHLSAALKKVQDTNLICAPLVSQHAAIAALKCGRDFCTPHIARLAATRRAIIQQLEQYQQQISYATPHGAFYFLIKTDQQQEMLSLTRTLVEQHQVAVIPGNTFGITDGCYFRLAYGALSQAKVTEGIRRLISGLSMA</sequence>
<dbReference type="Gene3D" id="3.40.640.10">
    <property type="entry name" value="Type I PLP-dependent aspartate aminotransferase-like (Major domain)"/>
    <property type="match status" value="1"/>
</dbReference>
<dbReference type="AlphaFoldDB" id="A0A3B0ZF05"/>
<gene>
    <name evidence="7" type="ORF">MNBD_GAMMA17-668</name>
</gene>
<dbReference type="PANTHER" id="PTHR46383">
    <property type="entry name" value="ASPARTATE AMINOTRANSFERASE"/>
    <property type="match status" value="1"/>
</dbReference>
<comment type="cofactor">
    <cofactor evidence="1">
        <name>pyridoxal 5'-phosphate</name>
        <dbReference type="ChEBI" id="CHEBI:597326"/>
    </cofactor>
</comment>
<accession>A0A3B0ZF05</accession>